<name>A0A8T4L771_9ARCH</name>
<evidence type="ECO:0000313" key="1">
    <source>
        <dbReference type="EMBL" id="MBS3061762.1"/>
    </source>
</evidence>
<dbReference type="PROSITE" id="PS51257">
    <property type="entry name" value="PROKAR_LIPOPROTEIN"/>
    <property type="match status" value="1"/>
</dbReference>
<evidence type="ECO:0008006" key="3">
    <source>
        <dbReference type="Google" id="ProtNLM"/>
    </source>
</evidence>
<dbReference type="EMBL" id="JAGVWC010000010">
    <property type="protein sequence ID" value="MBS3061762.1"/>
    <property type="molecule type" value="Genomic_DNA"/>
</dbReference>
<evidence type="ECO:0000313" key="2">
    <source>
        <dbReference type="Proteomes" id="UP000675968"/>
    </source>
</evidence>
<reference evidence="1" key="1">
    <citation type="submission" date="2021-03" db="EMBL/GenBank/DDBJ databases">
        <authorList>
            <person name="Jaffe A."/>
        </authorList>
    </citation>
    <scope>NUCLEOTIDE SEQUENCE</scope>
    <source>
        <strain evidence="1">RIFCSPLOWO2_01_FULL_AR10_48_17</strain>
    </source>
</reference>
<gene>
    <name evidence="1" type="ORF">J4215_04235</name>
</gene>
<proteinExistence type="predicted"/>
<organism evidence="1 2">
    <name type="scientific">Candidatus Iainarchaeum sp</name>
    <dbReference type="NCBI Taxonomy" id="3101447"/>
    <lineage>
        <taxon>Archaea</taxon>
        <taxon>Candidatus Iainarchaeota</taxon>
        <taxon>Candidatus Iainarchaeia</taxon>
        <taxon>Candidatus Iainarchaeales</taxon>
        <taxon>Candidatus Iainarchaeaceae</taxon>
        <taxon>Candidatus Iainarchaeum</taxon>
    </lineage>
</organism>
<accession>A0A8T4L771</accession>
<dbReference type="Proteomes" id="UP000675968">
    <property type="component" value="Unassembled WGS sequence"/>
</dbReference>
<comment type="caution">
    <text evidence="1">The sequence shown here is derived from an EMBL/GenBank/DDBJ whole genome shotgun (WGS) entry which is preliminary data.</text>
</comment>
<protein>
    <recommendedName>
        <fullName evidence="3">Lipoprotein</fullName>
    </recommendedName>
</protein>
<sequence>MRSFFWIVVFLLAGIWVSGCVTPPASTEGFLEVALDDLSCPANVCSSEYLLTSNGWLLEKIQNSGDSTNPVSISVTRVPQESVQKIWNRLPPLFSSSMDANCSSCPVWNSFWLHNGKLTRVNIGKFFQDENRSGQLSDIFFELKQLSDSASPSDDLFVQFVFQENGGRFVDYHFFPDGTFVRSEFGFGNGEILSARVGNDPVKVAKVFDSVSDDFFSDPAAVDCPASLTHGSMIVSKGARESLDFFCVNSGAKRLFLQLYGDWK</sequence>
<reference evidence="1" key="2">
    <citation type="submission" date="2021-05" db="EMBL/GenBank/DDBJ databases">
        <title>Protein family content uncovers lineage relationships and bacterial pathway maintenance mechanisms in DPANN archaea.</title>
        <authorList>
            <person name="Castelle C.J."/>
            <person name="Meheust R."/>
            <person name="Jaffe A.L."/>
            <person name="Seitz K."/>
            <person name="Gong X."/>
            <person name="Baker B.J."/>
            <person name="Banfield J.F."/>
        </authorList>
    </citation>
    <scope>NUCLEOTIDE SEQUENCE</scope>
    <source>
        <strain evidence="1">RIFCSPLOWO2_01_FULL_AR10_48_17</strain>
    </source>
</reference>
<dbReference type="AlphaFoldDB" id="A0A8T4L771"/>